<proteinExistence type="predicted"/>
<sequence length="218" mass="24412">MKDFSVSRKNRQDFLSFLADSPLFASTGLLSTLSQKLFATATFKNVLVGGFLLAMIGVPQRLILAQGGETTRFVPVMTELKRPDFQLNDLDGSLHSIGEWDGRVLLIDFWASWCIPCRKEMPAFNELRAKYLGQDFEVIGVAADHAENVEKFLSEVQVDFPVLFGDVFKVMGISAGYGNNYGGLPFNVFIDRDGNVRYVQKPGEVTFEEAEEILKRLL</sequence>
<dbReference type="PANTHER" id="PTHR42852:SF17">
    <property type="entry name" value="THIOREDOXIN-LIKE PROTEIN HI_1115"/>
    <property type="match status" value="1"/>
</dbReference>
<dbReference type="PANTHER" id="PTHR42852">
    <property type="entry name" value="THIOL:DISULFIDE INTERCHANGE PROTEIN DSBE"/>
    <property type="match status" value="1"/>
</dbReference>
<accession>A0A382A004</accession>
<dbReference type="EMBL" id="UINC01023205">
    <property type="protein sequence ID" value="SVA94407.1"/>
    <property type="molecule type" value="Genomic_DNA"/>
</dbReference>
<dbReference type="SUPFAM" id="SSF52833">
    <property type="entry name" value="Thioredoxin-like"/>
    <property type="match status" value="1"/>
</dbReference>
<name>A0A382A004_9ZZZZ</name>
<reference evidence="2" key="1">
    <citation type="submission" date="2018-05" db="EMBL/GenBank/DDBJ databases">
        <authorList>
            <person name="Lanie J.A."/>
            <person name="Ng W.-L."/>
            <person name="Kazmierczak K.M."/>
            <person name="Andrzejewski T.M."/>
            <person name="Davidsen T.M."/>
            <person name="Wayne K.J."/>
            <person name="Tettelin H."/>
            <person name="Glass J.I."/>
            <person name="Rusch D."/>
            <person name="Podicherti R."/>
            <person name="Tsui H.-C.T."/>
            <person name="Winkler M.E."/>
        </authorList>
    </citation>
    <scope>NUCLEOTIDE SEQUENCE</scope>
</reference>
<dbReference type="GO" id="GO:0016491">
    <property type="term" value="F:oxidoreductase activity"/>
    <property type="evidence" value="ECO:0007669"/>
    <property type="project" value="InterPro"/>
</dbReference>
<evidence type="ECO:0000313" key="2">
    <source>
        <dbReference type="EMBL" id="SVA94407.1"/>
    </source>
</evidence>
<dbReference type="Pfam" id="PF08534">
    <property type="entry name" value="Redoxin"/>
    <property type="match status" value="1"/>
</dbReference>
<feature type="domain" description="Thioredoxin" evidence="1">
    <location>
        <begin position="76"/>
        <end position="218"/>
    </location>
</feature>
<dbReference type="InterPro" id="IPR013766">
    <property type="entry name" value="Thioredoxin_domain"/>
</dbReference>
<dbReference type="InterPro" id="IPR036249">
    <property type="entry name" value="Thioredoxin-like_sf"/>
</dbReference>
<dbReference type="PROSITE" id="PS51352">
    <property type="entry name" value="THIOREDOXIN_2"/>
    <property type="match status" value="1"/>
</dbReference>
<dbReference type="CDD" id="cd02966">
    <property type="entry name" value="TlpA_like_family"/>
    <property type="match status" value="1"/>
</dbReference>
<gene>
    <name evidence="2" type="ORF">METZ01_LOCUS147261</name>
</gene>
<protein>
    <recommendedName>
        <fullName evidence="1">Thioredoxin domain-containing protein</fullName>
    </recommendedName>
</protein>
<dbReference type="Gene3D" id="3.40.30.10">
    <property type="entry name" value="Glutaredoxin"/>
    <property type="match status" value="1"/>
</dbReference>
<evidence type="ECO:0000259" key="1">
    <source>
        <dbReference type="PROSITE" id="PS51352"/>
    </source>
</evidence>
<dbReference type="InterPro" id="IPR013740">
    <property type="entry name" value="Redoxin"/>
</dbReference>
<dbReference type="InterPro" id="IPR050553">
    <property type="entry name" value="Thioredoxin_ResA/DsbE_sf"/>
</dbReference>
<organism evidence="2">
    <name type="scientific">marine metagenome</name>
    <dbReference type="NCBI Taxonomy" id="408172"/>
    <lineage>
        <taxon>unclassified sequences</taxon>
        <taxon>metagenomes</taxon>
        <taxon>ecological metagenomes</taxon>
    </lineage>
</organism>
<dbReference type="AlphaFoldDB" id="A0A382A004"/>